<reference evidence="2" key="1">
    <citation type="journal article" date="2021" name="Nat. Commun.">
        <title>Genetic determinants of endophytism in the Arabidopsis root mycobiome.</title>
        <authorList>
            <person name="Mesny F."/>
            <person name="Miyauchi S."/>
            <person name="Thiergart T."/>
            <person name="Pickel B."/>
            <person name="Atanasova L."/>
            <person name="Karlsson M."/>
            <person name="Huettel B."/>
            <person name="Barry K.W."/>
            <person name="Haridas S."/>
            <person name="Chen C."/>
            <person name="Bauer D."/>
            <person name="Andreopoulos W."/>
            <person name="Pangilinan J."/>
            <person name="LaButti K."/>
            <person name="Riley R."/>
            <person name="Lipzen A."/>
            <person name="Clum A."/>
            <person name="Drula E."/>
            <person name="Henrissat B."/>
            <person name="Kohler A."/>
            <person name="Grigoriev I.V."/>
            <person name="Martin F.M."/>
            <person name="Hacquard S."/>
        </authorList>
    </citation>
    <scope>NUCLEOTIDE SEQUENCE</scope>
    <source>
        <strain evidence="2">MPI-CAGE-AT-0147</strain>
    </source>
</reference>
<name>A0A9P9JD54_9HYPO</name>
<feature type="compositionally biased region" description="Low complexity" evidence="1">
    <location>
        <begin position="49"/>
        <end position="67"/>
    </location>
</feature>
<dbReference type="AlphaFoldDB" id="A0A9P9JD54"/>
<comment type="caution">
    <text evidence="2">The sequence shown here is derived from an EMBL/GenBank/DDBJ whole genome shotgun (WGS) entry which is preliminary data.</text>
</comment>
<dbReference type="Proteomes" id="UP000738349">
    <property type="component" value="Unassembled WGS sequence"/>
</dbReference>
<organism evidence="2 3">
    <name type="scientific">Dactylonectria macrodidyma</name>
    <dbReference type="NCBI Taxonomy" id="307937"/>
    <lineage>
        <taxon>Eukaryota</taxon>
        <taxon>Fungi</taxon>
        <taxon>Dikarya</taxon>
        <taxon>Ascomycota</taxon>
        <taxon>Pezizomycotina</taxon>
        <taxon>Sordariomycetes</taxon>
        <taxon>Hypocreomycetidae</taxon>
        <taxon>Hypocreales</taxon>
        <taxon>Nectriaceae</taxon>
        <taxon>Dactylonectria</taxon>
    </lineage>
</organism>
<evidence type="ECO:0000313" key="2">
    <source>
        <dbReference type="EMBL" id="KAH7156180.1"/>
    </source>
</evidence>
<proteinExistence type="predicted"/>
<evidence type="ECO:0000256" key="1">
    <source>
        <dbReference type="SAM" id="MobiDB-lite"/>
    </source>
</evidence>
<dbReference type="EMBL" id="JAGMUV010000005">
    <property type="protein sequence ID" value="KAH7156180.1"/>
    <property type="molecule type" value="Genomic_DNA"/>
</dbReference>
<sequence length="272" mass="31987">MASLRISIPINGQTEMDRQDFVLLIHSIADWRRLLNARPQRKTRVHVRSPNNSSRSNSSESHDGSGSQWVPETSRWSHSTDSTDVEHFSDYSQQDEETLNNRIDTLQILEGSKKPLPDRNYSGEYARDFQRFERQEEAQRERERMRKRRQSFTKFQGVLRSPQNSVCGWPFLHSMIVKFLEDEAARDLPPYYAGQQVFLLTIKKLDDGREMVANARNLNTCSNADLVKRMAEVEKRGWRDVLWVSNQKQEFPKMVQMHRYAKELDWGHLSMI</sequence>
<gene>
    <name evidence="2" type="ORF">EDB81DRAFT_379600</name>
</gene>
<evidence type="ECO:0000313" key="3">
    <source>
        <dbReference type="Proteomes" id="UP000738349"/>
    </source>
</evidence>
<feature type="region of interest" description="Disordered" evidence="1">
    <location>
        <begin position="41"/>
        <end position="96"/>
    </location>
</feature>
<accession>A0A9P9JD54</accession>
<dbReference type="OrthoDB" id="5056676at2759"/>
<feature type="compositionally biased region" description="Polar residues" evidence="1">
    <location>
        <begin position="68"/>
        <end position="82"/>
    </location>
</feature>
<protein>
    <submittedName>
        <fullName evidence="2">Uncharacterized protein</fullName>
    </submittedName>
</protein>
<keyword evidence="3" id="KW-1185">Reference proteome</keyword>